<dbReference type="InterPro" id="IPR036273">
    <property type="entry name" value="CRAL/TRIO_N_dom_sf"/>
</dbReference>
<dbReference type="VEuPathDB" id="AmoebaDB:ACA1_060400"/>
<proteinExistence type="predicted"/>
<dbReference type="RefSeq" id="XP_004339326.1">
    <property type="nucleotide sequence ID" value="XM_004339278.1"/>
</dbReference>
<dbReference type="Proteomes" id="UP000011083">
    <property type="component" value="Unassembled WGS sequence"/>
</dbReference>
<dbReference type="PANTHER" id="PTHR23324">
    <property type="entry name" value="SEC14 RELATED PROTEIN"/>
    <property type="match status" value="1"/>
</dbReference>
<dbReference type="STRING" id="1257118.L8GXL8"/>
<dbReference type="InterPro" id="IPR036598">
    <property type="entry name" value="GOLD_dom_sf"/>
</dbReference>
<sequence>MIGKTRKDKKEKGKEKGGKSSSREHKPVPSPRDDVLAAVAALRAKVEEEGLKVDYEIHDEWRLAGFVKGAGLDVDKAFLNFTHSLKMRAECGADTVLETAPKTNKNFPLVLKYWPGHYHKHDKDGCPVYYERLGAVDVRGLLNTVPGEDLFNVHVYQQEQSRALKAQLSKEHNRSMYLCIFVQDLSGLSMNHLYTPAFDLFKKILGFDQSNYPDSLKSYYVINSPACLKMMYSLIKPLLDPNTRKKVHILGSNYRDTLLEVIDEEHLPAEYGGECACEGGCIPGGGKFVDLKDDGTTYNPAEVSIGRKDKHEVKLTVAQGATLSWEFTVKSHDVGFGVFFGEGKEREALVAIEKHHGTRKGKLTAEKAGTYWLVWDNTYSILKGKSVEYQAFINADTDDDDDDDDAVE</sequence>
<dbReference type="GO" id="GO:0005737">
    <property type="term" value="C:cytoplasm"/>
    <property type="evidence" value="ECO:0007669"/>
    <property type="project" value="TreeGrafter"/>
</dbReference>
<dbReference type="SUPFAM" id="SSF52087">
    <property type="entry name" value="CRAL/TRIO domain"/>
    <property type="match status" value="1"/>
</dbReference>
<feature type="compositionally biased region" description="Basic and acidic residues" evidence="1">
    <location>
        <begin position="8"/>
        <end position="33"/>
    </location>
</feature>
<dbReference type="OMA" id="HCYDKVG"/>
<evidence type="ECO:0000313" key="5">
    <source>
        <dbReference type="Proteomes" id="UP000011083"/>
    </source>
</evidence>
<dbReference type="OrthoDB" id="6475932at2759"/>
<feature type="domain" description="GOLD" evidence="3">
    <location>
        <begin position="294"/>
        <end position="393"/>
    </location>
</feature>
<protein>
    <submittedName>
        <fullName evidence="4">CRAL/TRIO domain containing protein</fullName>
    </submittedName>
</protein>
<dbReference type="SUPFAM" id="SSF101576">
    <property type="entry name" value="Supernatant protein factor (SPF), C-terminal domain"/>
    <property type="match status" value="1"/>
</dbReference>
<gene>
    <name evidence="4" type="ORF">ACA1_060400</name>
</gene>
<dbReference type="SUPFAM" id="SSF46938">
    <property type="entry name" value="CRAL/TRIO N-terminal domain"/>
    <property type="match status" value="1"/>
</dbReference>
<dbReference type="InterPro" id="IPR051064">
    <property type="entry name" value="SEC14/CRAL-TRIO_domain"/>
</dbReference>
<evidence type="ECO:0000259" key="3">
    <source>
        <dbReference type="PROSITE" id="PS50866"/>
    </source>
</evidence>
<dbReference type="KEGG" id="acan:ACA1_060400"/>
<evidence type="ECO:0000259" key="2">
    <source>
        <dbReference type="PROSITE" id="PS50191"/>
    </source>
</evidence>
<dbReference type="AlphaFoldDB" id="L8GXL8"/>
<dbReference type="PROSITE" id="PS50191">
    <property type="entry name" value="CRAL_TRIO"/>
    <property type="match status" value="1"/>
</dbReference>
<dbReference type="Gene3D" id="3.40.525.10">
    <property type="entry name" value="CRAL-TRIO lipid binding domain"/>
    <property type="match status" value="1"/>
</dbReference>
<dbReference type="InterPro" id="IPR009038">
    <property type="entry name" value="GOLD_dom"/>
</dbReference>
<dbReference type="GeneID" id="14917888"/>
<dbReference type="PROSITE" id="PS50866">
    <property type="entry name" value="GOLD"/>
    <property type="match status" value="1"/>
</dbReference>
<dbReference type="EMBL" id="KB007974">
    <property type="protein sequence ID" value="ELR17313.1"/>
    <property type="molecule type" value="Genomic_DNA"/>
</dbReference>
<feature type="region of interest" description="Disordered" evidence="1">
    <location>
        <begin position="1"/>
        <end position="33"/>
    </location>
</feature>
<dbReference type="InterPro" id="IPR036865">
    <property type="entry name" value="CRAL-TRIO_dom_sf"/>
</dbReference>
<reference evidence="4 5" key="1">
    <citation type="journal article" date="2013" name="Genome Biol.">
        <title>Genome of Acanthamoeba castellanii highlights extensive lateral gene transfer and early evolution of tyrosine kinase signaling.</title>
        <authorList>
            <person name="Clarke M."/>
            <person name="Lohan A.J."/>
            <person name="Liu B."/>
            <person name="Lagkouvardos I."/>
            <person name="Roy S."/>
            <person name="Zafar N."/>
            <person name="Bertelli C."/>
            <person name="Schilde C."/>
            <person name="Kianianmomeni A."/>
            <person name="Burglin T.R."/>
            <person name="Frech C."/>
            <person name="Turcotte B."/>
            <person name="Kopec K.O."/>
            <person name="Synnott J.M."/>
            <person name="Choo C."/>
            <person name="Paponov I."/>
            <person name="Finkler A."/>
            <person name="Soon Heng Tan C."/>
            <person name="Hutchins A.P."/>
            <person name="Weinmeier T."/>
            <person name="Rattei T."/>
            <person name="Chu J.S."/>
            <person name="Gimenez G."/>
            <person name="Irimia M."/>
            <person name="Rigden D.J."/>
            <person name="Fitzpatrick D.A."/>
            <person name="Lorenzo-Morales J."/>
            <person name="Bateman A."/>
            <person name="Chiu C.H."/>
            <person name="Tang P."/>
            <person name="Hegemann P."/>
            <person name="Fromm H."/>
            <person name="Raoult D."/>
            <person name="Greub G."/>
            <person name="Miranda-Saavedra D."/>
            <person name="Chen N."/>
            <person name="Nash P."/>
            <person name="Ginger M.L."/>
            <person name="Horn M."/>
            <person name="Schaap P."/>
            <person name="Caler L."/>
            <person name="Loftus B."/>
        </authorList>
    </citation>
    <scope>NUCLEOTIDE SEQUENCE [LARGE SCALE GENOMIC DNA]</scope>
    <source>
        <strain evidence="4 5">Neff</strain>
    </source>
</reference>
<dbReference type="CDD" id="cd00170">
    <property type="entry name" value="SEC14"/>
    <property type="match status" value="1"/>
</dbReference>
<name>L8GXL8_ACACF</name>
<evidence type="ECO:0000313" key="4">
    <source>
        <dbReference type="EMBL" id="ELR17313.1"/>
    </source>
</evidence>
<accession>L8GXL8</accession>
<organism evidence="4 5">
    <name type="scientific">Acanthamoeba castellanii (strain ATCC 30010 / Neff)</name>
    <dbReference type="NCBI Taxonomy" id="1257118"/>
    <lineage>
        <taxon>Eukaryota</taxon>
        <taxon>Amoebozoa</taxon>
        <taxon>Discosea</taxon>
        <taxon>Longamoebia</taxon>
        <taxon>Centramoebida</taxon>
        <taxon>Acanthamoebidae</taxon>
        <taxon>Acanthamoeba</taxon>
    </lineage>
</organism>
<dbReference type="Pfam" id="PF00650">
    <property type="entry name" value="CRAL_TRIO"/>
    <property type="match status" value="1"/>
</dbReference>
<dbReference type="InterPro" id="IPR001251">
    <property type="entry name" value="CRAL-TRIO_dom"/>
</dbReference>
<keyword evidence="5" id="KW-1185">Reference proteome</keyword>
<evidence type="ECO:0000256" key="1">
    <source>
        <dbReference type="SAM" id="MobiDB-lite"/>
    </source>
</evidence>
<feature type="domain" description="CRAL-TRIO" evidence="2">
    <location>
        <begin position="106"/>
        <end position="279"/>
    </location>
</feature>
<dbReference type="Gene3D" id="2.60.120.680">
    <property type="entry name" value="GOLD domain"/>
    <property type="match status" value="1"/>
</dbReference>
<dbReference type="PANTHER" id="PTHR23324:SF83">
    <property type="entry name" value="SEC14-LIKE PROTEIN 2"/>
    <property type="match status" value="1"/>
</dbReference>
<dbReference type="SMART" id="SM00516">
    <property type="entry name" value="SEC14"/>
    <property type="match status" value="1"/>
</dbReference>
<dbReference type="PRINTS" id="PR00180">
    <property type="entry name" value="CRETINALDHBP"/>
</dbReference>